<keyword evidence="2 4" id="KW-0378">Hydrolase</keyword>
<comment type="similarity">
    <text evidence="1 4">Belongs to the glycosyl hydrolase 43 family.</text>
</comment>
<dbReference type="PROSITE" id="PS51257">
    <property type="entry name" value="PROKAR_LIPOPROTEIN"/>
    <property type="match status" value="1"/>
</dbReference>
<evidence type="ECO:0000256" key="2">
    <source>
        <dbReference type="ARBA" id="ARBA00022801"/>
    </source>
</evidence>
<dbReference type="PANTHER" id="PTHR22925:SF3">
    <property type="entry name" value="GLYCOSYL HYDROLASE FAMILY PROTEIN 43"/>
    <property type="match status" value="1"/>
</dbReference>
<gene>
    <name evidence="5" type="ORF">DDZ16_13040</name>
</gene>
<accession>A0A2U2B7C3</accession>
<evidence type="ECO:0000256" key="3">
    <source>
        <dbReference type="ARBA" id="ARBA00023295"/>
    </source>
</evidence>
<dbReference type="AlphaFoldDB" id="A0A2U2B7C3"/>
<organism evidence="5 6">
    <name type="scientific">Marinilabilia rubra</name>
    <dbReference type="NCBI Taxonomy" id="2162893"/>
    <lineage>
        <taxon>Bacteria</taxon>
        <taxon>Pseudomonadati</taxon>
        <taxon>Bacteroidota</taxon>
        <taxon>Bacteroidia</taxon>
        <taxon>Marinilabiliales</taxon>
        <taxon>Marinilabiliaceae</taxon>
        <taxon>Marinilabilia</taxon>
    </lineage>
</organism>
<dbReference type="CDD" id="cd18825">
    <property type="entry name" value="GH43_CtGH43-like"/>
    <property type="match status" value="1"/>
</dbReference>
<name>A0A2U2B7C3_9BACT</name>
<evidence type="ECO:0000256" key="1">
    <source>
        <dbReference type="ARBA" id="ARBA00009865"/>
    </source>
</evidence>
<dbReference type="OrthoDB" id="273314at2"/>
<dbReference type="InterPro" id="IPR023296">
    <property type="entry name" value="Glyco_hydro_beta-prop_sf"/>
</dbReference>
<dbReference type="SUPFAM" id="SSF75005">
    <property type="entry name" value="Arabinanase/levansucrase/invertase"/>
    <property type="match status" value="1"/>
</dbReference>
<dbReference type="Proteomes" id="UP000244956">
    <property type="component" value="Unassembled WGS sequence"/>
</dbReference>
<dbReference type="PANTHER" id="PTHR22925">
    <property type="entry name" value="GLYCOSYL HYDROLASE 43 FAMILY MEMBER"/>
    <property type="match status" value="1"/>
</dbReference>
<comment type="caution">
    <text evidence="5">The sequence shown here is derived from an EMBL/GenBank/DDBJ whole genome shotgun (WGS) entry which is preliminary data.</text>
</comment>
<evidence type="ECO:0000256" key="4">
    <source>
        <dbReference type="RuleBase" id="RU361187"/>
    </source>
</evidence>
<dbReference type="Gene3D" id="2.115.10.20">
    <property type="entry name" value="Glycosyl hydrolase domain, family 43"/>
    <property type="match status" value="1"/>
</dbReference>
<dbReference type="EMBL" id="QEWP01000010">
    <property type="protein sequence ID" value="PWD98979.1"/>
    <property type="molecule type" value="Genomic_DNA"/>
</dbReference>
<dbReference type="GO" id="GO:0004553">
    <property type="term" value="F:hydrolase activity, hydrolyzing O-glycosyl compounds"/>
    <property type="evidence" value="ECO:0007669"/>
    <property type="project" value="InterPro"/>
</dbReference>
<dbReference type="Pfam" id="PF04616">
    <property type="entry name" value="Glyco_hydro_43"/>
    <property type="match status" value="1"/>
</dbReference>
<evidence type="ECO:0000313" key="6">
    <source>
        <dbReference type="Proteomes" id="UP000244956"/>
    </source>
</evidence>
<reference evidence="5 6" key="1">
    <citation type="submission" date="2018-05" db="EMBL/GenBank/DDBJ databases">
        <title>Marinilabilia rubrum sp. nov., isolated from saltern sediment.</title>
        <authorList>
            <person name="Zhang R."/>
        </authorList>
    </citation>
    <scope>NUCLEOTIDE SEQUENCE [LARGE SCALE GENOMIC DNA]</scope>
    <source>
        <strain evidence="5 6">WTE16</strain>
    </source>
</reference>
<dbReference type="GO" id="GO:0005975">
    <property type="term" value="P:carbohydrate metabolic process"/>
    <property type="evidence" value="ECO:0007669"/>
    <property type="project" value="InterPro"/>
</dbReference>
<keyword evidence="3 4" id="KW-0326">Glycosidase</keyword>
<sequence length="378" mass="42772">MKGLLIVSLLAVGILGCQQTPEGSFEPGAIWPDNNGVHINAHGGGMLYKDGVYYWFGEHKIEGKAGNKAHVGVHCYSSEDLYHWQDEGIALEVHEDTSSLLVEGCIIERPKVIYNEKTGKYVMWFHHELKGMGYDAAMTGVAVADDVTGPYTYLRSVNPNAGQWPMNYPDSLRKDTTTMASLERWSDEWRKAVKEGLFVRRDFEKGQMARDMTLFVDTDGTAYHIHSSEENQTLHVSELTDDYLDFTGRYTRVLPGDSNEAPAIFRRGDKYYLIASGCTGWAPNPARSAVADHPFGPWKPLGNPCRGTEEQVNTTFDSQSTFVLPVQGKEDAFIFMADRWRPKNAIDGRYVWLPVEFEEGKPVLKWRDKWNLNVFDKQ</sequence>
<protein>
    <submittedName>
        <fullName evidence="5">Beta-glucanase</fullName>
    </submittedName>
</protein>
<proteinExistence type="inferred from homology"/>
<evidence type="ECO:0000313" key="5">
    <source>
        <dbReference type="EMBL" id="PWD98979.1"/>
    </source>
</evidence>
<dbReference type="InterPro" id="IPR006710">
    <property type="entry name" value="Glyco_hydro_43"/>
</dbReference>
<keyword evidence="6" id="KW-1185">Reference proteome</keyword>